<sequence>MRMQNLFIAALLGFSTLSQAQAQSPNKPTPEQMQTTLDAGMVSMLPMLARMSEVQMEAQVKFAARPETAERIATFKKNLFDALRSKGFTAEQAMQITNSTPLPTMSALGK</sequence>
<feature type="signal peptide" evidence="1">
    <location>
        <begin position="1"/>
        <end position="20"/>
    </location>
</feature>
<keyword evidence="3" id="KW-1185">Reference proteome</keyword>
<feature type="chain" id="PRO_5013587236" description="DUF4168 domain-containing protein" evidence="1">
    <location>
        <begin position="21"/>
        <end position="110"/>
    </location>
</feature>
<evidence type="ECO:0000256" key="1">
    <source>
        <dbReference type="SAM" id="SignalP"/>
    </source>
</evidence>
<proteinExistence type="predicted"/>
<organism evidence="2 3">
    <name type="scientific">Massilia eurypsychrophila</name>
    <dbReference type="NCBI Taxonomy" id="1485217"/>
    <lineage>
        <taxon>Bacteria</taxon>
        <taxon>Pseudomonadati</taxon>
        <taxon>Pseudomonadota</taxon>
        <taxon>Betaproteobacteria</taxon>
        <taxon>Burkholderiales</taxon>
        <taxon>Oxalobacteraceae</taxon>
        <taxon>Telluria group</taxon>
        <taxon>Massilia</taxon>
    </lineage>
</organism>
<dbReference type="AlphaFoldDB" id="A0A2G8TJJ5"/>
<comment type="caution">
    <text evidence="2">The sequence shown here is derived from an EMBL/GenBank/DDBJ whole genome shotgun (WGS) entry which is preliminary data.</text>
</comment>
<dbReference type="Proteomes" id="UP000230390">
    <property type="component" value="Unassembled WGS sequence"/>
</dbReference>
<evidence type="ECO:0000313" key="3">
    <source>
        <dbReference type="Proteomes" id="UP000230390"/>
    </source>
</evidence>
<protein>
    <recommendedName>
        <fullName evidence="4">DUF4168 domain-containing protein</fullName>
    </recommendedName>
</protein>
<gene>
    <name evidence="2" type="ORF">CR105_03805</name>
</gene>
<reference evidence="2 3" key="1">
    <citation type="submission" date="2017-10" db="EMBL/GenBank/DDBJ databases">
        <title>Massilia psychrophilum sp. nov., a novel purple-pigmented bacterium isolated from Tianshan glacier, Xinjiang Municipality, China.</title>
        <authorList>
            <person name="Wang H."/>
        </authorList>
    </citation>
    <scope>NUCLEOTIDE SEQUENCE [LARGE SCALE GENOMIC DNA]</scope>
    <source>
        <strain evidence="2 3">JCM 30074</strain>
    </source>
</reference>
<name>A0A2G8TJJ5_9BURK</name>
<accession>A0A2G8TJJ5</accession>
<evidence type="ECO:0008006" key="4">
    <source>
        <dbReference type="Google" id="ProtNLM"/>
    </source>
</evidence>
<keyword evidence="1" id="KW-0732">Signal</keyword>
<dbReference type="EMBL" id="PDOC01000002">
    <property type="protein sequence ID" value="PIL46220.1"/>
    <property type="molecule type" value="Genomic_DNA"/>
</dbReference>
<evidence type="ECO:0000313" key="2">
    <source>
        <dbReference type="EMBL" id="PIL46220.1"/>
    </source>
</evidence>